<keyword evidence="1" id="KW-0472">Membrane</keyword>
<sequence>MKNLTTKITLFICSILLSFQALAHVDHALGDGEFHMAYHIAFYALLALVVFKGYGWLKVKKANKKKD</sequence>
<evidence type="ECO:0000256" key="2">
    <source>
        <dbReference type="SAM" id="SignalP"/>
    </source>
</evidence>
<evidence type="ECO:0000256" key="1">
    <source>
        <dbReference type="SAM" id="Phobius"/>
    </source>
</evidence>
<feature type="chain" id="PRO_5045169089" evidence="2">
    <location>
        <begin position="24"/>
        <end position="67"/>
    </location>
</feature>
<reference evidence="3 4" key="1">
    <citation type="submission" date="2022-01" db="EMBL/GenBank/DDBJ databases">
        <title>Paraglaciecola sp. G1-23.</title>
        <authorList>
            <person name="Jin M.S."/>
            <person name="Han D.M."/>
            <person name="Kim H.M."/>
            <person name="Jeon C.O."/>
        </authorList>
    </citation>
    <scope>NUCLEOTIDE SEQUENCE [LARGE SCALE GENOMIC DNA]</scope>
    <source>
        <strain evidence="3 4">G1-23</strain>
    </source>
</reference>
<protein>
    <submittedName>
        <fullName evidence="3">Uncharacterized protein</fullName>
    </submittedName>
</protein>
<keyword evidence="1" id="KW-1133">Transmembrane helix</keyword>
<feature type="transmembrane region" description="Helical" evidence="1">
    <location>
        <begin position="39"/>
        <end position="57"/>
    </location>
</feature>
<dbReference type="Proteomes" id="UP001521137">
    <property type="component" value="Unassembled WGS sequence"/>
</dbReference>
<feature type="signal peptide" evidence="2">
    <location>
        <begin position="1"/>
        <end position="23"/>
    </location>
</feature>
<accession>A0ABS9D7D9</accession>
<proteinExistence type="predicted"/>
<gene>
    <name evidence="3" type="ORF">L0668_07435</name>
</gene>
<dbReference type="EMBL" id="JAKGAS010000003">
    <property type="protein sequence ID" value="MCF2947933.1"/>
    <property type="molecule type" value="Genomic_DNA"/>
</dbReference>
<keyword evidence="2" id="KW-0732">Signal</keyword>
<name>A0ABS9D7D9_9ALTE</name>
<organism evidence="3 4">
    <name type="scientific">Paraglaciecola algarum</name>
    <dbReference type="NCBI Taxonomy" id="3050085"/>
    <lineage>
        <taxon>Bacteria</taxon>
        <taxon>Pseudomonadati</taxon>
        <taxon>Pseudomonadota</taxon>
        <taxon>Gammaproteobacteria</taxon>
        <taxon>Alteromonadales</taxon>
        <taxon>Alteromonadaceae</taxon>
        <taxon>Paraglaciecola</taxon>
    </lineage>
</organism>
<evidence type="ECO:0000313" key="4">
    <source>
        <dbReference type="Proteomes" id="UP001521137"/>
    </source>
</evidence>
<comment type="caution">
    <text evidence="3">The sequence shown here is derived from an EMBL/GenBank/DDBJ whole genome shotgun (WGS) entry which is preliminary data.</text>
</comment>
<keyword evidence="4" id="KW-1185">Reference proteome</keyword>
<dbReference type="RefSeq" id="WP_235311461.1">
    <property type="nucleotide sequence ID" value="NZ_JAKGAS010000003.1"/>
</dbReference>
<evidence type="ECO:0000313" key="3">
    <source>
        <dbReference type="EMBL" id="MCF2947933.1"/>
    </source>
</evidence>
<keyword evidence="1" id="KW-0812">Transmembrane</keyword>